<organism evidence="1">
    <name type="scientific">marine sediment metagenome</name>
    <dbReference type="NCBI Taxonomy" id="412755"/>
    <lineage>
        <taxon>unclassified sequences</taxon>
        <taxon>metagenomes</taxon>
        <taxon>ecological metagenomes</taxon>
    </lineage>
</organism>
<proteinExistence type="predicted"/>
<name>X0UN59_9ZZZZ</name>
<protein>
    <recommendedName>
        <fullName evidence="2">Glycosyl transferase family 1 domain-containing protein</fullName>
    </recommendedName>
</protein>
<sequence>MKILNSRIVFDFDDAIYARPTSVEAQLFGAKSCERQLINMVKRCRQVVVGNSYLYQYVKKHNSRIAIIPTPVDHKQFSTLVPETLNSKSEKGDGKVVIGWVGKSENLIYLDLIKDALQQISNLRQNMVNLKVISNKPYFIEGVDILNQSWNKENEVENLRSIDIGLMPLIDDEWSR</sequence>
<gene>
    <name evidence="1" type="ORF">S01H1_25473</name>
</gene>
<comment type="caution">
    <text evidence="1">The sequence shown here is derived from an EMBL/GenBank/DDBJ whole genome shotgun (WGS) entry which is preliminary data.</text>
</comment>
<evidence type="ECO:0008006" key="2">
    <source>
        <dbReference type="Google" id="ProtNLM"/>
    </source>
</evidence>
<accession>X0UN59</accession>
<dbReference type="AlphaFoldDB" id="X0UN59"/>
<evidence type="ECO:0000313" key="1">
    <source>
        <dbReference type="EMBL" id="GAF89930.1"/>
    </source>
</evidence>
<dbReference type="EMBL" id="BARS01015391">
    <property type="protein sequence ID" value="GAF89930.1"/>
    <property type="molecule type" value="Genomic_DNA"/>
</dbReference>
<feature type="non-terminal residue" evidence="1">
    <location>
        <position position="176"/>
    </location>
</feature>
<reference evidence="1" key="1">
    <citation type="journal article" date="2014" name="Front. Microbiol.">
        <title>High frequency of phylogenetically diverse reductive dehalogenase-homologous genes in deep subseafloor sedimentary metagenomes.</title>
        <authorList>
            <person name="Kawai M."/>
            <person name="Futagami T."/>
            <person name="Toyoda A."/>
            <person name="Takaki Y."/>
            <person name="Nishi S."/>
            <person name="Hori S."/>
            <person name="Arai W."/>
            <person name="Tsubouchi T."/>
            <person name="Morono Y."/>
            <person name="Uchiyama I."/>
            <person name="Ito T."/>
            <person name="Fujiyama A."/>
            <person name="Inagaki F."/>
            <person name="Takami H."/>
        </authorList>
    </citation>
    <scope>NUCLEOTIDE SEQUENCE</scope>
    <source>
        <strain evidence="1">Expedition CK06-06</strain>
    </source>
</reference>